<feature type="transmembrane region" description="Helical" evidence="1">
    <location>
        <begin position="20"/>
        <end position="44"/>
    </location>
</feature>
<keyword evidence="3" id="KW-1185">Reference proteome</keyword>
<keyword evidence="1" id="KW-0812">Transmembrane</keyword>
<dbReference type="EMBL" id="CP053892">
    <property type="protein sequence ID" value="QKG22915.1"/>
    <property type="molecule type" value="Genomic_DNA"/>
</dbReference>
<proteinExistence type="predicted"/>
<name>A0A7D3VTI8_ACTVE</name>
<dbReference type="Proteomes" id="UP000501240">
    <property type="component" value="Chromosome"/>
</dbReference>
<reference evidence="2 3" key="1">
    <citation type="submission" date="2020-05" db="EMBL/GenBank/DDBJ databases">
        <title>Actinomadura verrucosospora NRRL-B18236 (PFL_A860) Genome sequencing and assembly.</title>
        <authorList>
            <person name="Samborskyy M."/>
        </authorList>
    </citation>
    <scope>NUCLEOTIDE SEQUENCE [LARGE SCALE GENOMIC DNA]</scope>
    <source>
        <strain evidence="2 3">NRRL:B18236</strain>
    </source>
</reference>
<keyword evidence="1" id="KW-1133">Transmembrane helix</keyword>
<accession>A0A7D3VTI8</accession>
<evidence type="ECO:0000313" key="3">
    <source>
        <dbReference type="Proteomes" id="UP000501240"/>
    </source>
</evidence>
<dbReference type="AlphaFoldDB" id="A0A7D3VTI8"/>
<feature type="transmembrane region" description="Helical" evidence="1">
    <location>
        <begin position="56"/>
        <end position="76"/>
    </location>
</feature>
<sequence>MVPDPGGSSEPPFKAALFKMVQWGMWGALLCCVVGFIVIGARMALQHKRGEGGGHVGSMAIVGFATVVIMTAHQIVSSLAGSGG</sequence>
<protein>
    <submittedName>
        <fullName evidence="2">Conjugal transfer protein TrbC</fullName>
    </submittedName>
</protein>
<evidence type="ECO:0000256" key="1">
    <source>
        <dbReference type="SAM" id="Phobius"/>
    </source>
</evidence>
<gene>
    <name evidence="2" type="ORF">ACTIVE_4556</name>
</gene>
<keyword evidence="1" id="KW-0472">Membrane</keyword>
<organism evidence="2 3">
    <name type="scientific">Actinomadura verrucosospora</name>
    <dbReference type="NCBI Taxonomy" id="46165"/>
    <lineage>
        <taxon>Bacteria</taxon>
        <taxon>Bacillati</taxon>
        <taxon>Actinomycetota</taxon>
        <taxon>Actinomycetes</taxon>
        <taxon>Streptosporangiales</taxon>
        <taxon>Thermomonosporaceae</taxon>
        <taxon>Actinomadura</taxon>
    </lineage>
</organism>
<evidence type="ECO:0000313" key="2">
    <source>
        <dbReference type="EMBL" id="QKG22915.1"/>
    </source>
</evidence>